<evidence type="ECO:0000256" key="3">
    <source>
        <dbReference type="ARBA" id="ARBA00023125"/>
    </source>
</evidence>
<feature type="domain" description="HTH lysR-type" evidence="6">
    <location>
        <begin position="3"/>
        <end position="60"/>
    </location>
</feature>
<protein>
    <submittedName>
        <fullName evidence="7">Transcriptional regulator, LysR family</fullName>
    </submittedName>
</protein>
<accession>A0A1M5L812</accession>
<evidence type="ECO:0000259" key="6">
    <source>
        <dbReference type="PROSITE" id="PS50931"/>
    </source>
</evidence>
<dbReference type="InterPro" id="IPR036388">
    <property type="entry name" value="WH-like_DNA-bd_sf"/>
</dbReference>
<dbReference type="InterPro" id="IPR036390">
    <property type="entry name" value="WH_DNA-bd_sf"/>
</dbReference>
<comment type="similarity">
    <text evidence="1">Belongs to the LysR transcriptional regulatory family.</text>
</comment>
<dbReference type="GO" id="GO:0032993">
    <property type="term" value="C:protein-DNA complex"/>
    <property type="evidence" value="ECO:0007669"/>
    <property type="project" value="TreeGrafter"/>
</dbReference>
<keyword evidence="5" id="KW-0804">Transcription</keyword>
<dbReference type="InterPro" id="IPR005119">
    <property type="entry name" value="LysR_subst-bd"/>
</dbReference>
<evidence type="ECO:0000313" key="7">
    <source>
        <dbReference type="EMBL" id="SHG61106.1"/>
    </source>
</evidence>
<gene>
    <name evidence="7" type="ORF">SAMN04488044_1187</name>
</gene>
<organism evidence="7 8">
    <name type="scientific">Cognatishimia maritima</name>
    <dbReference type="NCBI Taxonomy" id="870908"/>
    <lineage>
        <taxon>Bacteria</taxon>
        <taxon>Pseudomonadati</taxon>
        <taxon>Pseudomonadota</taxon>
        <taxon>Alphaproteobacteria</taxon>
        <taxon>Rhodobacterales</taxon>
        <taxon>Paracoccaceae</taxon>
        <taxon>Cognatishimia</taxon>
    </lineage>
</organism>
<dbReference type="Gene3D" id="1.10.10.10">
    <property type="entry name" value="Winged helix-like DNA-binding domain superfamily/Winged helix DNA-binding domain"/>
    <property type="match status" value="1"/>
</dbReference>
<evidence type="ECO:0000256" key="1">
    <source>
        <dbReference type="ARBA" id="ARBA00009437"/>
    </source>
</evidence>
<dbReference type="SUPFAM" id="SSF53850">
    <property type="entry name" value="Periplasmic binding protein-like II"/>
    <property type="match status" value="1"/>
</dbReference>
<sequence length="305" mass="32847">MRPTLRQLEYIVAVADTGQVGLAAEQLNVSQPSLSSQLAEVEADLGVTLFQRGRKGAKVTPVGEEVVRRARQILHEIQDLRASAQGGGIFHGRLRLGVLPSIGPYLLPGVVRRLHKEHPHFRLIVREESTRDLDEGLRSGRLDMIISTPEDHPGAQKTHLFTERLWAAMAQDHPLADLPATLSLADLAGQTFLTLGAGHRLSHVVAGMAAGAGGRVSDEYEGTSLDAIRLMAAMGAGIAILPNIYAATEAQRGTDVSLHFLSDDAAAREIVLVQPQLPEPRPGSEILADILRSEAQKILAQGRKP</sequence>
<name>A0A1M5L812_9RHOB</name>
<dbReference type="SUPFAM" id="SSF46785">
    <property type="entry name" value="Winged helix' DNA-binding domain"/>
    <property type="match status" value="1"/>
</dbReference>
<dbReference type="PROSITE" id="PS50931">
    <property type="entry name" value="HTH_LYSR"/>
    <property type="match status" value="1"/>
</dbReference>
<dbReference type="PANTHER" id="PTHR30346:SF26">
    <property type="entry name" value="HYDROGEN PEROXIDE-INDUCIBLE GENES ACTIVATOR"/>
    <property type="match status" value="1"/>
</dbReference>
<dbReference type="Pfam" id="PF03466">
    <property type="entry name" value="LysR_substrate"/>
    <property type="match status" value="1"/>
</dbReference>
<dbReference type="Pfam" id="PF00126">
    <property type="entry name" value="HTH_1"/>
    <property type="match status" value="1"/>
</dbReference>
<dbReference type="CDD" id="cd08411">
    <property type="entry name" value="PBP2_OxyR"/>
    <property type="match status" value="1"/>
</dbReference>
<dbReference type="AlphaFoldDB" id="A0A1M5L812"/>
<dbReference type="STRING" id="870908.SAMN04488044_1187"/>
<dbReference type="OrthoDB" id="9775392at2"/>
<dbReference type="PRINTS" id="PR00039">
    <property type="entry name" value="HTHLYSR"/>
</dbReference>
<keyword evidence="2" id="KW-0805">Transcription regulation</keyword>
<dbReference type="EMBL" id="FQWM01000001">
    <property type="protein sequence ID" value="SHG61106.1"/>
    <property type="molecule type" value="Genomic_DNA"/>
</dbReference>
<reference evidence="8" key="1">
    <citation type="submission" date="2016-11" db="EMBL/GenBank/DDBJ databases">
        <authorList>
            <person name="Varghese N."/>
            <person name="Submissions S."/>
        </authorList>
    </citation>
    <scope>NUCLEOTIDE SEQUENCE [LARGE SCALE GENOMIC DNA]</scope>
    <source>
        <strain evidence="8">DSM 28223</strain>
    </source>
</reference>
<dbReference type="Gene3D" id="3.40.190.10">
    <property type="entry name" value="Periplasmic binding protein-like II"/>
    <property type="match status" value="2"/>
</dbReference>
<proteinExistence type="inferred from homology"/>
<keyword evidence="3" id="KW-0238">DNA-binding</keyword>
<evidence type="ECO:0000256" key="5">
    <source>
        <dbReference type="ARBA" id="ARBA00023163"/>
    </source>
</evidence>
<evidence type="ECO:0000256" key="2">
    <source>
        <dbReference type="ARBA" id="ARBA00023015"/>
    </source>
</evidence>
<keyword evidence="8" id="KW-1185">Reference proteome</keyword>
<dbReference type="InterPro" id="IPR000847">
    <property type="entry name" value="LysR_HTH_N"/>
</dbReference>
<evidence type="ECO:0000313" key="8">
    <source>
        <dbReference type="Proteomes" id="UP000184211"/>
    </source>
</evidence>
<dbReference type="GO" id="GO:0003677">
    <property type="term" value="F:DNA binding"/>
    <property type="evidence" value="ECO:0007669"/>
    <property type="project" value="UniProtKB-KW"/>
</dbReference>
<dbReference type="FunFam" id="1.10.10.10:FF:000001">
    <property type="entry name" value="LysR family transcriptional regulator"/>
    <property type="match status" value="1"/>
</dbReference>
<dbReference type="RefSeq" id="WP_072791529.1">
    <property type="nucleotide sequence ID" value="NZ_FQWM01000001.1"/>
</dbReference>
<evidence type="ECO:0000256" key="4">
    <source>
        <dbReference type="ARBA" id="ARBA00023159"/>
    </source>
</evidence>
<dbReference type="PANTHER" id="PTHR30346">
    <property type="entry name" value="TRANSCRIPTIONAL DUAL REGULATOR HCAR-RELATED"/>
    <property type="match status" value="1"/>
</dbReference>
<dbReference type="Proteomes" id="UP000184211">
    <property type="component" value="Unassembled WGS sequence"/>
</dbReference>
<dbReference type="GO" id="GO:0003700">
    <property type="term" value="F:DNA-binding transcription factor activity"/>
    <property type="evidence" value="ECO:0007669"/>
    <property type="project" value="InterPro"/>
</dbReference>
<keyword evidence="4" id="KW-0010">Activator</keyword>